<reference evidence="1" key="1">
    <citation type="submission" date="2022-11" db="EMBL/GenBank/DDBJ databases">
        <authorList>
            <person name="Petersen C."/>
        </authorList>
    </citation>
    <scope>NUCLEOTIDE SEQUENCE</scope>
    <source>
        <strain evidence="1">IBT 20477</strain>
    </source>
</reference>
<name>A0A9W9J8T6_9EURO</name>
<sequence>MSGLYIFVRTAPWPAIGELYTTKQGKKLSRMAYGLLSGPCGGRSCRVFDLPDNPTSSDLKGYDKPSIWQS</sequence>
<evidence type="ECO:0000313" key="1">
    <source>
        <dbReference type="EMBL" id="KAJ5192455.1"/>
    </source>
</evidence>
<gene>
    <name evidence="1" type="ORF">N7449_008597</name>
</gene>
<keyword evidence="2" id="KW-1185">Reference proteome</keyword>
<proteinExistence type="predicted"/>
<reference evidence="1" key="2">
    <citation type="journal article" date="2023" name="IMA Fungus">
        <title>Comparative genomic study of the Penicillium genus elucidates a diverse pangenome and 15 lateral gene transfer events.</title>
        <authorList>
            <person name="Petersen C."/>
            <person name="Sorensen T."/>
            <person name="Nielsen M.R."/>
            <person name="Sondergaard T.E."/>
            <person name="Sorensen J.L."/>
            <person name="Fitzpatrick D.A."/>
            <person name="Frisvad J.C."/>
            <person name="Nielsen K.L."/>
        </authorList>
    </citation>
    <scope>NUCLEOTIDE SEQUENCE</scope>
    <source>
        <strain evidence="1">IBT 20477</strain>
    </source>
</reference>
<comment type="caution">
    <text evidence="1">The sequence shown here is derived from an EMBL/GenBank/DDBJ whole genome shotgun (WGS) entry which is preliminary data.</text>
</comment>
<evidence type="ECO:0000313" key="2">
    <source>
        <dbReference type="Proteomes" id="UP001150942"/>
    </source>
</evidence>
<dbReference type="AlphaFoldDB" id="A0A9W9J8T6"/>
<organism evidence="1 2">
    <name type="scientific">Penicillium cf. viridicatum</name>
    <dbReference type="NCBI Taxonomy" id="2972119"/>
    <lineage>
        <taxon>Eukaryota</taxon>
        <taxon>Fungi</taxon>
        <taxon>Dikarya</taxon>
        <taxon>Ascomycota</taxon>
        <taxon>Pezizomycotina</taxon>
        <taxon>Eurotiomycetes</taxon>
        <taxon>Eurotiomycetidae</taxon>
        <taxon>Eurotiales</taxon>
        <taxon>Aspergillaceae</taxon>
        <taxon>Penicillium</taxon>
    </lineage>
</organism>
<accession>A0A9W9J8T6</accession>
<dbReference type="EMBL" id="JAPQKQ010000006">
    <property type="protein sequence ID" value="KAJ5192455.1"/>
    <property type="molecule type" value="Genomic_DNA"/>
</dbReference>
<protein>
    <submittedName>
        <fullName evidence="1">Uncharacterized protein</fullName>
    </submittedName>
</protein>
<dbReference type="Proteomes" id="UP001150942">
    <property type="component" value="Unassembled WGS sequence"/>
</dbReference>